<feature type="non-terminal residue" evidence="1">
    <location>
        <position position="1"/>
    </location>
</feature>
<accession>A0ABV6DAK5</accession>
<evidence type="ECO:0000313" key="1">
    <source>
        <dbReference type="EMBL" id="MFC0209684.1"/>
    </source>
</evidence>
<keyword evidence="2" id="KW-1185">Reference proteome</keyword>
<dbReference type="EMBL" id="JBHLXD010000026">
    <property type="protein sequence ID" value="MFC0209684.1"/>
    <property type="molecule type" value="Genomic_DNA"/>
</dbReference>
<organism evidence="1 2">
    <name type="scientific">Chelativorans intermedius</name>
    <dbReference type="NCBI Taxonomy" id="515947"/>
    <lineage>
        <taxon>Bacteria</taxon>
        <taxon>Pseudomonadati</taxon>
        <taxon>Pseudomonadota</taxon>
        <taxon>Alphaproteobacteria</taxon>
        <taxon>Hyphomicrobiales</taxon>
        <taxon>Phyllobacteriaceae</taxon>
        <taxon>Chelativorans</taxon>
    </lineage>
</organism>
<reference evidence="1 2" key="1">
    <citation type="submission" date="2024-09" db="EMBL/GenBank/DDBJ databases">
        <authorList>
            <person name="Sun Q."/>
            <person name="Mori K."/>
        </authorList>
    </citation>
    <scope>NUCLEOTIDE SEQUENCE [LARGE SCALE GENOMIC DNA]</scope>
    <source>
        <strain evidence="1 2">CCM 8543</strain>
    </source>
</reference>
<evidence type="ECO:0000313" key="2">
    <source>
        <dbReference type="Proteomes" id="UP001589755"/>
    </source>
</evidence>
<proteinExistence type="predicted"/>
<gene>
    <name evidence="1" type="ORF">ACFFJ2_14860</name>
</gene>
<name>A0ABV6DAK5_9HYPH</name>
<protein>
    <submittedName>
        <fullName evidence="1">tRNA(Ile)-lysidine synthetase</fullName>
    </submittedName>
</protein>
<sequence>HADIAPLLATGRRMAAARALAGEEAAAFIARHARLAAPGLLRLAGAATRAEGETALYALRILLAVAGGTSHLPDEARSRALQARLEEDGLRVTLSRAVVAVRRGAVYLHREGRHLPRLDVAADLVWDGRYRVAECRQAEALTLAASGRENVPPPESGEEAPRGLARAAAAAEPAFWQGGLCLGRAVPGVVLQPVAGPWARFLPCFDLAAARAVLRLIGGVPPPPSPWRGHNDDDR</sequence>
<dbReference type="Proteomes" id="UP001589755">
    <property type="component" value="Unassembled WGS sequence"/>
</dbReference>
<comment type="caution">
    <text evidence="1">The sequence shown here is derived from an EMBL/GenBank/DDBJ whole genome shotgun (WGS) entry which is preliminary data.</text>
</comment>